<accession>A0A2H9THY0</accession>
<evidence type="ECO:0000256" key="4">
    <source>
        <dbReference type="SAM" id="MobiDB-lite"/>
    </source>
</evidence>
<feature type="repeat" description="TPR" evidence="3">
    <location>
        <begin position="696"/>
        <end position="729"/>
    </location>
</feature>
<dbReference type="PANTHER" id="PTHR16193">
    <property type="entry name" value="TETRATRICOPEPTIDE REPEAT PROTEIN 27"/>
    <property type="match status" value="1"/>
</dbReference>
<feature type="repeat" description="TPR" evidence="3">
    <location>
        <begin position="764"/>
        <end position="797"/>
    </location>
</feature>
<proteinExistence type="predicted"/>
<evidence type="ECO:0000256" key="1">
    <source>
        <dbReference type="ARBA" id="ARBA00022737"/>
    </source>
</evidence>
<reference evidence="5 6" key="1">
    <citation type="submission" date="2016-10" db="EMBL/GenBank/DDBJ databases">
        <title>The genome of Paramicrosporidium saccamoebae is the missing link in understanding Cryptomycota and Microsporidia evolution.</title>
        <authorList>
            <person name="Quandt C.A."/>
            <person name="Beaudet D."/>
            <person name="Corsaro D."/>
            <person name="Michel R."/>
            <person name="Corradi N."/>
            <person name="James T."/>
        </authorList>
    </citation>
    <scope>NUCLEOTIDE SEQUENCE [LARGE SCALE GENOMIC DNA]</scope>
    <source>
        <strain evidence="5 6">KSL3</strain>
    </source>
</reference>
<dbReference type="PANTHER" id="PTHR16193:SF0">
    <property type="entry name" value="TETRATRICOPEPTIDE REPEAT PROTEIN 27"/>
    <property type="match status" value="1"/>
</dbReference>
<dbReference type="AlphaFoldDB" id="A0A2H9THY0"/>
<evidence type="ECO:0000313" key="6">
    <source>
        <dbReference type="Proteomes" id="UP000240830"/>
    </source>
</evidence>
<evidence type="ECO:0000256" key="3">
    <source>
        <dbReference type="PROSITE-ProRule" id="PRU00339"/>
    </source>
</evidence>
<dbReference type="EMBL" id="MTSL01000178">
    <property type="protein sequence ID" value="PJF17358.1"/>
    <property type="molecule type" value="Genomic_DNA"/>
</dbReference>
<feature type="repeat" description="TPR" evidence="3">
    <location>
        <begin position="730"/>
        <end position="763"/>
    </location>
</feature>
<dbReference type="SMART" id="SM00028">
    <property type="entry name" value="TPR"/>
    <property type="match status" value="4"/>
</dbReference>
<dbReference type="InterPro" id="IPR044244">
    <property type="entry name" value="TTC27/Emw1"/>
</dbReference>
<comment type="caution">
    <text evidence="5">The sequence shown here is derived from an EMBL/GenBank/DDBJ whole genome shotgun (WGS) entry which is preliminary data.</text>
</comment>
<name>A0A2H9THY0_9FUNG</name>
<dbReference type="Pfam" id="PF14559">
    <property type="entry name" value="TPR_19"/>
    <property type="match status" value="1"/>
</dbReference>
<feature type="region of interest" description="Disordered" evidence="4">
    <location>
        <begin position="69"/>
        <end position="91"/>
    </location>
</feature>
<organism evidence="5 6">
    <name type="scientific">Paramicrosporidium saccamoebae</name>
    <dbReference type="NCBI Taxonomy" id="1246581"/>
    <lineage>
        <taxon>Eukaryota</taxon>
        <taxon>Fungi</taxon>
        <taxon>Fungi incertae sedis</taxon>
        <taxon>Cryptomycota</taxon>
        <taxon>Cryptomycota incertae sedis</taxon>
        <taxon>Paramicrosporidium</taxon>
    </lineage>
</organism>
<evidence type="ECO:0000313" key="5">
    <source>
        <dbReference type="EMBL" id="PJF17358.1"/>
    </source>
</evidence>
<dbReference type="InterPro" id="IPR019734">
    <property type="entry name" value="TPR_rpt"/>
</dbReference>
<dbReference type="Proteomes" id="UP000240830">
    <property type="component" value="Unassembled WGS sequence"/>
</dbReference>
<keyword evidence="6" id="KW-1185">Reference proteome</keyword>
<dbReference type="Gene3D" id="1.25.40.10">
    <property type="entry name" value="Tetratricopeptide repeat domain"/>
    <property type="match status" value="1"/>
</dbReference>
<dbReference type="OrthoDB" id="1936594at2759"/>
<dbReference type="PROSITE" id="PS50005">
    <property type="entry name" value="TPR"/>
    <property type="match status" value="3"/>
</dbReference>
<protein>
    <submittedName>
        <fullName evidence="5">Uncharacterized protein</fullName>
    </submittedName>
</protein>
<evidence type="ECO:0000256" key="2">
    <source>
        <dbReference type="ARBA" id="ARBA00022803"/>
    </source>
</evidence>
<dbReference type="InterPro" id="IPR011990">
    <property type="entry name" value="TPR-like_helical_dom_sf"/>
</dbReference>
<gene>
    <name evidence="5" type="ORF">PSACC_02794</name>
</gene>
<dbReference type="STRING" id="1246581.A0A2H9THY0"/>
<sequence length="910" mass="102339">MTMLSRNEPFSPTQWPHFLTITSRSQPLRRFLRNDWPLILSSSQHLSLSASWIPSIETGQIWIGTNTMVASTPPEDPRSSLTPHPSRTKSPGLINLNQTSLTAMATMINSRNIALLQSRLDHHEVALHTLHERVEVQNAVIGCLVRMVGVLRERLLVSEQTVKKMAAVLKVAGVHLVMVRMAVRSSPAYREGLLQIASSQIWKLKGWLLASLFCHGALKWGQIYTAQEMASLLLLGTVLPPKMIRRMQLAAESLAGMTVTMSPGMAAGLEDFTRVGCPVEHLQIHNALEIFTEYLSTGTICKDSALGTACVLAFVQANWTGPYLPESFPDPSHGECVKKLQMGGEAVYPLVRYPWLLVLAKECLDGWWLLRALHLNQRLLDSPSSELVEMMEVLITANVSKLGELTAGESCVEAALIAQTNGNQKLSEDLIEAACKYSGFRHHLTGILGRRTKFQSFDVTQLAVKVEESAPRDLPKGSETTGPANIELQDEYLLDRPDLNEPLSGKISETGLAIIMAEAMHVLRFYAKDATVIEKAMALVQCVLEHPGNWCIYSSALFLRSSLESSRARFVERAALQYQALVDQMKDTKVPFEDRVHCLFATPLPPDWELDRHQARLFAGLGVFRTASVIFERRAMWDEYISCLIQIGERTKAEELLNEKIEKDPLNVKMLCILGDLKDDHTLYQKAWEVSNKRFARAMRSLGMYYFKKEMIPEAIEAFESALALNALFDKIWFLVGCAALQLEDFKKARNAFSRTVGIDPENSEAWNNLAAVYLYSGQQEEALRALKEAGKRKFDNWKIWDNIFRVSLSLGEITEAIAAYRRVAEIRGKETDLGNLDYIFETLKSAITLRQMLDCVKRIRSTLDRCKSAVDVDFHERECQLKSIVENIIRRGQPTMSATPEFVELRSLL</sequence>
<feature type="compositionally biased region" description="Polar residues" evidence="4">
    <location>
        <begin position="79"/>
        <end position="91"/>
    </location>
</feature>
<dbReference type="SUPFAM" id="SSF48452">
    <property type="entry name" value="TPR-like"/>
    <property type="match status" value="1"/>
</dbReference>
<keyword evidence="2 3" id="KW-0802">TPR repeat</keyword>
<keyword evidence="1" id="KW-0677">Repeat</keyword>